<evidence type="ECO:0000256" key="12">
    <source>
        <dbReference type="SAM" id="Phobius"/>
    </source>
</evidence>
<dbReference type="PANTHER" id="PTHR47529">
    <property type="entry name" value="PEPTIDYL-PROLYL CIS-TRANS ISOMERASE D"/>
    <property type="match status" value="1"/>
</dbReference>
<sequence>MLRKIREKTTGWVAMTILAILIVPFALFGLDQYLVQSGTSTVASIKAPPTWWSSAPSFWPASVLWRHEEVSTEEFRNRFEQVRQQQRADQGDAFDARAFEDMENKRAVLDSLIDQKIQAMAAQAAGVTVSDSMVIDEIQRIPAFQVDGRFDPQRYQLALASQVPARTPAQFDQLVRESLEQGLVMTALAESNFVTDAEMDRLIRLLGEQRDVAVVVVPAADPGTVAVPDAQVQAWYDAHLADYRAPEQVTIEYISLEAADMPAPPPADEAALRQRYDQQSEKFAEQEERLASHILVEVDPDADAATVQAAQAKAAGLAAQARAEGTDFAALAEKNSDDAASAGGDLGWINRGMMPGALEDALFAMAPGEISDPVKTEFGFHVIRLREVKAGERESFEAVRETLAREQAEADREGMFNDLSSRVVDAVLENPSGLGFAAEAANLKVQKLGPFDASSTDGIAASPAVKRAAFSEVLIQDGTVSDPIEVGPDHNVWIRVVSHTPAEAQPLAAVRDQVVEAVRRDGLEKAARERATALRSRLEKGESLADVASAESLPEPEALTAVPRGAPLIAPGVSDALFAVQAKEGGPASGSKVLEDGRIVLFTVDKVIPGNVAEFPQEQREMLQQQLGQAAGIDDVQALVAGMRKSMKIRVLEQNL</sequence>
<keyword evidence="11" id="KW-0697">Rotamase</keyword>
<evidence type="ECO:0000313" key="14">
    <source>
        <dbReference type="EMBL" id="QOW21452.1"/>
    </source>
</evidence>
<accession>A0A7S6ZTX8</accession>
<evidence type="ECO:0000256" key="6">
    <source>
        <dbReference type="ARBA" id="ARBA00023136"/>
    </source>
</evidence>
<dbReference type="SUPFAM" id="SSF109998">
    <property type="entry name" value="Triger factor/SurA peptide-binding domain-like"/>
    <property type="match status" value="1"/>
</dbReference>
<protein>
    <recommendedName>
        <fullName evidence="9">Periplasmic chaperone PpiD</fullName>
    </recommendedName>
    <alternativeName>
        <fullName evidence="10">Periplasmic folding chaperone</fullName>
    </alternativeName>
</protein>
<keyword evidence="4 12" id="KW-0812">Transmembrane</keyword>
<evidence type="ECO:0000256" key="7">
    <source>
        <dbReference type="ARBA" id="ARBA00023186"/>
    </source>
</evidence>
<keyword evidence="15" id="KW-1185">Reference proteome</keyword>
<evidence type="ECO:0000259" key="13">
    <source>
        <dbReference type="PROSITE" id="PS50198"/>
    </source>
</evidence>
<dbReference type="EMBL" id="CP063657">
    <property type="protein sequence ID" value="QOW21452.1"/>
    <property type="molecule type" value="Genomic_DNA"/>
</dbReference>
<evidence type="ECO:0000313" key="15">
    <source>
        <dbReference type="Proteomes" id="UP000593932"/>
    </source>
</evidence>
<gene>
    <name evidence="14" type="ORF">INQ42_09320</name>
</gene>
<dbReference type="Pfam" id="PF13624">
    <property type="entry name" value="SurA_N_3"/>
    <property type="match status" value="2"/>
</dbReference>
<evidence type="ECO:0000256" key="2">
    <source>
        <dbReference type="ARBA" id="ARBA00022475"/>
    </source>
</evidence>
<dbReference type="InterPro" id="IPR052029">
    <property type="entry name" value="PpiD_chaperone"/>
</dbReference>
<evidence type="ECO:0000256" key="1">
    <source>
        <dbReference type="ARBA" id="ARBA00004382"/>
    </source>
</evidence>
<dbReference type="Gene3D" id="1.10.4030.10">
    <property type="entry name" value="Porin chaperone SurA, peptide-binding domain"/>
    <property type="match status" value="1"/>
</dbReference>
<comment type="similarity">
    <text evidence="8">Belongs to the PpiD chaperone family.</text>
</comment>
<dbReference type="PANTHER" id="PTHR47529:SF1">
    <property type="entry name" value="PERIPLASMIC CHAPERONE PPID"/>
    <property type="match status" value="1"/>
</dbReference>
<dbReference type="InterPro" id="IPR027304">
    <property type="entry name" value="Trigger_fact/SurA_dom_sf"/>
</dbReference>
<evidence type="ECO:0000256" key="11">
    <source>
        <dbReference type="PROSITE-ProRule" id="PRU00278"/>
    </source>
</evidence>
<evidence type="ECO:0000256" key="5">
    <source>
        <dbReference type="ARBA" id="ARBA00022989"/>
    </source>
</evidence>
<keyword evidence="3" id="KW-0997">Cell inner membrane</keyword>
<dbReference type="InterPro" id="IPR000297">
    <property type="entry name" value="PPIase_PpiC"/>
</dbReference>
<name>A0A7S6ZTX8_9GAMM</name>
<keyword evidence="6 12" id="KW-0472">Membrane</keyword>
<keyword evidence="7" id="KW-0143">Chaperone</keyword>
<keyword evidence="5 12" id="KW-1133">Transmembrane helix</keyword>
<comment type="subcellular location">
    <subcellularLocation>
        <location evidence="1">Cell inner membrane</location>
        <topology evidence="1">Single-pass type II membrane protein</topology>
        <orientation evidence="1">Periplasmic side</orientation>
    </subcellularLocation>
</comment>
<evidence type="ECO:0000256" key="8">
    <source>
        <dbReference type="ARBA" id="ARBA00038408"/>
    </source>
</evidence>
<keyword evidence="2" id="KW-1003">Cell membrane</keyword>
<feature type="transmembrane region" description="Helical" evidence="12">
    <location>
        <begin position="12"/>
        <end position="30"/>
    </location>
</feature>
<feature type="domain" description="PpiC" evidence="13">
    <location>
        <begin position="286"/>
        <end position="387"/>
    </location>
</feature>
<organism evidence="14 15">
    <name type="scientific">Novilysobacter avium</name>
    <dbReference type="NCBI Taxonomy" id="2781023"/>
    <lineage>
        <taxon>Bacteria</taxon>
        <taxon>Pseudomonadati</taxon>
        <taxon>Pseudomonadota</taxon>
        <taxon>Gammaproteobacteria</taxon>
        <taxon>Lysobacterales</taxon>
        <taxon>Lysobacteraceae</taxon>
        <taxon>Novilysobacter</taxon>
    </lineage>
</organism>
<proteinExistence type="inferred from homology"/>
<reference evidence="14 15" key="1">
    <citation type="submission" date="2020-10" db="EMBL/GenBank/DDBJ databases">
        <title>complete genome sequencing of Lysobacter sp. H23M41.</title>
        <authorList>
            <person name="Bae J.-W."/>
            <person name="Lee S.-Y."/>
        </authorList>
    </citation>
    <scope>NUCLEOTIDE SEQUENCE [LARGE SCALE GENOMIC DNA]</scope>
    <source>
        <strain evidence="14 15">H23M41</strain>
    </source>
</reference>
<dbReference type="Pfam" id="PF00639">
    <property type="entry name" value="Rotamase"/>
    <property type="match status" value="1"/>
</dbReference>
<evidence type="ECO:0000256" key="10">
    <source>
        <dbReference type="ARBA" id="ARBA00042775"/>
    </source>
</evidence>
<dbReference type="Proteomes" id="UP000593932">
    <property type="component" value="Chromosome"/>
</dbReference>
<dbReference type="PROSITE" id="PS50198">
    <property type="entry name" value="PPIC_PPIASE_2"/>
    <property type="match status" value="1"/>
</dbReference>
<dbReference type="Gene3D" id="3.10.50.40">
    <property type="match status" value="1"/>
</dbReference>
<keyword evidence="11" id="KW-0413">Isomerase</keyword>
<dbReference type="InterPro" id="IPR046357">
    <property type="entry name" value="PPIase_dom_sf"/>
</dbReference>
<dbReference type="RefSeq" id="WP_194034027.1">
    <property type="nucleotide sequence ID" value="NZ_CP063657.1"/>
</dbReference>
<evidence type="ECO:0000256" key="9">
    <source>
        <dbReference type="ARBA" id="ARBA00040743"/>
    </source>
</evidence>
<evidence type="ECO:0000256" key="4">
    <source>
        <dbReference type="ARBA" id="ARBA00022692"/>
    </source>
</evidence>
<dbReference type="SUPFAM" id="SSF54534">
    <property type="entry name" value="FKBP-like"/>
    <property type="match status" value="1"/>
</dbReference>
<evidence type="ECO:0000256" key="3">
    <source>
        <dbReference type="ARBA" id="ARBA00022519"/>
    </source>
</evidence>